<dbReference type="GO" id="GO:0015074">
    <property type="term" value="P:DNA integration"/>
    <property type="evidence" value="ECO:0007669"/>
    <property type="project" value="InterPro"/>
</dbReference>
<accession>A0A1N6V8F4</accession>
<proteinExistence type="predicted"/>
<dbReference type="EMBL" id="FTMA01000003">
    <property type="protein sequence ID" value="SIQ74067.1"/>
    <property type="molecule type" value="Genomic_DNA"/>
</dbReference>
<protein>
    <recommendedName>
        <fullName evidence="2">Phage integrase SAM-like domain-containing protein</fullName>
    </recommendedName>
</protein>
<organism evidence="3 4">
    <name type="scientific">Maribacter ulvicola</name>
    <dbReference type="NCBI Taxonomy" id="228959"/>
    <lineage>
        <taxon>Bacteria</taxon>
        <taxon>Pseudomonadati</taxon>
        <taxon>Bacteroidota</taxon>
        <taxon>Flavobacteriia</taxon>
        <taxon>Flavobacteriales</taxon>
        <taxon>Flavobacteriaceae</taxon>
        <taxon>Maribacter</taxon>
    </lineage>
</organism>
<dbReference type="PANTHER" id="PTHR30349:SF64">
    <property type="entry name" value="PROPHAGE INTEGRASE INTD-RELATED"/>
    <property type="match status" value="1"/>
</dbReference>
<dbReference type="InterPro" id="IPR025269">
    <property type="entry name" value="SAM-like_dom"/>
</dbReference>
<reference evidence="4" key="1">
    <citation type="submission" date="2017-01" db="EMBL/GenBank/DDBJ databases">
        <authorList>
            <person name="Varghese N."/>
            <person name="Submissions S."/>
        </authorList>
    </citation>
    <scope>NUCLEOTIDE SEQUENCE [LARGE SCALE GENOMIC DNA]</scope>
    <source>
        <strain evidence="4">DSM 15366</strain>
    </source>
</reference>
<keyword evidence="4" id="KW-1185">Reference proteome</keyword>
<evidence type="ECO:0000313" key="3">
    <source>
        <dbReference type="EMBL" id="SIQ74067.1"/>
    </source>
</evidence>
<dbReference type="STRING" id="228959.SAMN05421797_10330"/>
<dbReference type="PANTHER" id="PTHR30349">
    <property type="entry name" value="PHAGE INTEGRASE-RELATED"/>
    <property type="match status" value="1"/>
</dbReference>
<dbReference type="Pfam" id="PF13102">
    <property type="entry name" value="Phage_int_SAM_5"/>
    <property type="match status" value="1"/>
</dbReference>
<dbReference type="RefSeq" id="WP_076548443.1">
    <property type="nucleotide sequence ID" value="NZ_FTMA01000003.1"/>
</dbReference>
<sequence>MATLKFYVRGKRNPSKIGVRFMVDGSTDYRITTPLQVNPQHFNNNTGKIKHLAHVQNKDALQGNLKGLETYLLDQYNSTMAKGGIINSQWLQSCIDIHFDLIEVTDNNYLENYCSHYVEKLRLKTNDKTGGLGASKATVTKYNTIKKKVAEFQRHTRKKYRLTDVNLKFRDAFLTYLLEVDKLGRNTAGRYLKFLKTVCLDAQRSGFKVSPELSQVKGFRVEVKKIYLNFKELEQIETTNYQSELLENAKDWLIIGCYIGQRAGDLLQLTNENLKTNGRLDFIELVQQKTKKRVSVLVHPKVRDILDKRNGHFPTPYSTNIGSAMTIFNRLIKKVCAKAELNEIIEGAKVNEKTNRKEQGNFPKSKLVTSHICRRSFASNFYGDMPTALLINVTGHSTEKEFLNYIGKTNTDYAEQMAMYWNIQSQKQEKETVLRAVK</sequence>
<dbReference type="Proteomes" id="UP000186953">
    <property type="component" value="Unassembled WGS sequence"/>
</dbReference>
<dbReference type="GO" id="GO:0003677">
    <property type="term" value="F:DNA binding"/>
    <property type="evidence" value="ECO:0007669"/>
    <property type="project" value="InterPro"/>
</dbReference>
<evidence type="ECO:0000256" key="1">
    <source>
        <dbReference type="ARBA" id="ARBA00023172"/>
    </source>
</evidence>
<dbReference type="AlphaFoldDB" id="A0A1N6V8F4"/>
<dbReference type="OrthoDB" id="892893at2"/>
<name>A0A1N6V8F4_9FLAO</name>
<evidence type="ECO:0000259" key="2">
    <source>
        <dbReference type="Pfam" id="PF13102"/>
    </source>
</evidence>
<dbReference type="Gene3D" id="1.10.443.10">
    <property type="entry name" value="Intergrase catalytic core"/>
    <property type="match status" value="1"/>
</dbReference>
<evidence type="ECO:0000313" key="4">
    <source>
        <dbReference type="Proteomes" id="UP000186953"/>
    </source>
</evidence>
<keyword evidence="1" id="KW-0233">DNA recombination</keyword>
<dbReference type="InterPro" id="IPR013762">
    <property type="entry name" value="Integrase-like_cat_sf"/>
</dbReference>
<dbReference type="InterPro" id="IPR011010">
    <property type="entry name" value="DNA_brk_join_enz"/>
</dbReference>
<gene>
    <name evidence="3" type="ORF">SAMN05421797_10330</name>
</gene>
<dbReference type="GO" id="GO:0006310">
    <property type="term" value="P:DNA recombination"/>
    <property type="evidence" value="ECO:0007669"/>
    <property type="project" value="UniProtKB-KW"/>
</dbReference>
<dbReference type="InterPro" id="IPR050090">
    <property type="entry name" value="Tyrosine_recombinase_XerCD"/>
</dbReference>
<dbReference type="SUPFAM" id="SSF56349">
    <property type="entry name" value="DNA breaking-rejoining enzymes"/>
    <property type="match status" value="1"/>
</dbReference>
<feature type="domain" description="Phage integrase SAM-like" evidence="2">
    <location>
        <begin position="113"/>
        <end position="206"/>
    </location>
</feature>